<name>A0A8H6KVZ6_9PEZI</name>
<keyword evidence="4" id="KW-1185">Reference proteome</keyword>
<accession>A0A8H6KVZ6</accession>
<feature type="region of interest" description="Disordered" evidence="1">
    <location>
        <begin position="78"/>
        <end position="133"/>
    </location>
</feature>
<dbReference type="OrthoDB" id="10457598at2759"/>
<proteinExistence type="predicted"/>
<keyword evidence="2" id="KW-0812">Transmembrane</keyword>
<dbReference type="Proteomes" id="UP000639643">
    <property type="component" value="Unassembled WGS sequence"/>
</dbReference>
<feature type="transmembrane region" description="Helical" evidence="2">
    <location>
        <begin position="42"/>
        <end position="64"/>
    </location>
</feature>
<comment type="caution">
    <text evidence="3">The sequence shown here is derived from an EMBL/GenBank/DDBJ whole genome shotgun (WGS) entry which is preliminary data.</text>
</comment>
<dbReference type="EMBL" id="WIGM01000124">
    <property type="protein sequence ID" value="KAF6838687.1"/>
    <property type="molecule type" value="Genomic_DNA"/>
</dbReference>
<dbReference type="AlphaFoldDB" id="A0A8H6KVZ6"/>
<protein>
    <submittedName>
        <fullName evidence="3">Uncharacterized protein</fullName>
    </submittedName>
</protein>
<keyword evidence="2" id="KW-1133">Transmembrane helix</keyword>
<evidence type="ECO:0000313" key="3">
    <source>
        <dbReference type="EMBL" id="KAF6838687.1"/>
    </source>
</evidence>
<organism evidence="3 4">
    <name type="scientific">Colletotrichum musicola</name>
    <dbReference type="NCBI Taxonomy" id="2175873"/>
    <lineage>
        <taxon>Eukaryota</taxon>
        <taxon>Fungi</taxon>
        <taxon>Dikarya</taxon>
        <taxon>Ascomycota</taxon>
        <taxon>Pezizomycotina</taxon>
        <taxon>Sordariomycetes</taxon>
        <taxon>Hypocreomycetidae</taxon>
        <taxon>Glomerellales</taxon>
        <taxon>Glomerellaceae</taxon>
        <taxon>Colletotrichum</taxon>
        <taxon>Colletotrichum orchidearum species complex</taxon>
    </lineage>
</organism>
<evidence type="ECO:0000256" key="1">
    <source>
        <dbReference type="SAM" id="MobiDB-lite"/>
    </source>
</evidence>
<reference evidence="3" key="1">
    <citation type="journal article" date="2020" name="Phytopathology">
        <title>Genome Sequence Resources of Colletotrichum truncatum, C. plurivorum, C. musicola, and C. sojae: Four Species Pathogenic to Soybean (Glycine max).</title>
        <authorList>
            <person name="Rogerio F."/>
            <person name="Boufleur T.R."/>
            <person name="Ciampi-Guillardi M."/>
            <person name="Sukno S.A."/>
            <person name="Thon M.R."/>
            <person name="Massola Junior N.S."/>
            <person name="Baroncelli R."/>
        </authorList>
    </citation>
    <scope>NUCLEOTIDE SEQUENCE</scope>
    <source>
        <strain evidence="3">LFN0074</strain>
    </source>
</reference>
<sequence>MIIPSNRTVPAPAGSLPSASIPITTTPATPATTDASLDISDILTLLFGIVASFTAFIAISPIVVKWRASRARRSAEACEGDAASSAEMQTNPEPASDELPAPPAPYGPPSVGRPTVPPPADGSTEPWDEYHNPSAHMPAMQQVLPNRPGRIACPKRSNTAPASASTPDEPLLVRAKSTVMATDTAVSDAMDMARDAAACVLAGSHGSPLCSCSNSCMPFSLVAYRRLLPLLDQDSAIALAKLLAELHVLPGSNPAILRFKMRQGTIHGYVQENIGPMMRTEAKPIFDTALPNYKLYSLGQCAVANLYPDCSWSAATPQERPVLPHAILEVSHTNPKTEKALGERLQSFIMTPGSQVRLAVGIKIPYHNIWTREDADRCHKIAAAVLDDIDRCVANACLKLFPSDFVGDATKLPAEYIRPRRYDRSRPAPIQMPLRKIESCIREAADLL</sequence>
<keyword evidence="2" id="KW-0472">Membrane</keyword>
<evidence type="ECO:0000256" key="2">
    <source>
        <dbReference type="SAM" id="Phobius"/>
    </source>
</evidence>
<gene>
    <name evidence="3" type="ORF">CMUS01_04538</name>
</gene>
<evidence type="ECO:0000313" key="4">
    <source>
        <dbReference type="Proteomes" id="UP000639643"/>
    </source>
</evidence>